<sequence>MKRNVVKEKKPCKKSCSILFHEKEWEYGCDDVGHYLCNTNWCNEPTKNLYLKHCKDDKCKRKCYEGFKGDSCVERIIPHVVKCPISYGNQCYVTKNDGCYNYSCELTDDEKKLLKNNNITEKDTDCVEIGNSVVCQCQGKECKNIYNISCYESPNSDLGILKRCNFLTEQCLTAMNMNRVVFRKCGLMKESEKEKENNYTRTNICNSSGCNNEFYCNRMPKSQSWTLIDAELNPLRFQLEEFDEYFFQKLSLIIGNNNDRYVVSEDIDEKNTFIQIRFDKPFLIEVSRTRNENVETKTWIKKNPAEAVTHFAFFAESDIQIWRILARGWNMDNSNFEQYRLIHKSKADSFESASCAKTTLLVQFSLTSSNIAENYKFVFKSTTAIATVLVKFNEMVIDFSSGPLTHHITIKENNYDFYLFYNKTAVMFAYDDNFREFLLNGFQPTKIIFDSNNDDRYDLTIYDYQRPNATCDFNCDDYV</sequence>
<proteinExistence type="predicted"/>
<name>A0AC34RHD9_9BILA</name>
<dbReference type="Proteomes" id="UP000887576">
    <property type="component" value="Unplaced"/>
</dbReference>
<evidence type="ECO:0000313" key="2">
    <source>
        <dbReference type="WBParaSite" id="JU765_v2.g6781.t1"/>
    </source>
</evidence>
<dbReference type="WBParaSite" id="JU765_v2.g6781.t1">
    <property type="protein sequence ID" value="JU765_v2.g6781.t1"/>
    <property type="gene ID" value="JU765_v2.g6781"/>
</dbReference>
<accession>A0AC34RHD9</accession>
<organism evidence="1 2">
    <name type="scientific">Panagrolaimus sp. JU765</name>
    <dbReference type="NCBI Taxonomy" id="591449"/>
    <lineage>
        <taxon>Eukaryota</taxon>
        <taxon>Metazoa</taxon>
        <taxon>Ecdysozoa</taxon>
        <taxon>Nematoda</taxon>
        <taxon>Chromadorea</taxon>
        <taxon>Rhabditida</taxon>
        <taxon>Tylenchina</taxon>
        <taxon>Panagrolaimomorpha</taxon>
        <taxon>Panagrolaimoidea</taxon>
        <taxon>Panagrolaimidae</taxon>
        <taxon>Panagrolaimus</taxon>
    </lineage>
</organism>
<protein>
    <submittedName>
        <fullName evidence="2">EGF-like domain-containing protein</fullName>
    </submittedName>
</protein>
<evidence type="ECO:0000313" key="1">
    <source>
        <dbReference type="Proteomes" id="UP000887576"/>
    </source>
</evidence>
<reference evidence="2" key="1">
    <citation type="submission" date="2022-11" db="UniProtKB">
        <authorList>
            <consortium name="WormBaseParasite"/>
        </authorList>
    </citation>
    <scope>IDENTIFICATION</scope>
</reference>